<protein>
    <submittedName>
        <fullName evidence="1">Uncharacterized protein</fullName>
    </submittedName>
</protein>
<name>A0A1X7DZP0_TRICW</name>
<keyword evidence="2" id="KW-1185">Reference proteome</keyword>
<sequence length="66" mass="7077">MNRLNEPLAAQMALQARMMDATATAAAAFAHEKRRVDAQLAGVAASVNMETQLVNSLRQLAAQLKP</sequence>
<dbReference type="EMBL" id="FXAH01000004">
    <property type="protein sequence ID" value="SMF24520.1"/>
    <property type="molecule type" value="Genomic_DNA"/>
</dbReference>
<gene>
    <name evidence="1" type="ORF">SAMN06295900_104285</name>
</gene>
<proteinExistence type="predicted"/>
<dbReference type="AlphaFoldDB" id="A0A1X7DZP0"/>
<reference evidence="2" key="1">
    <citation type="submission" date="2017-04" db="EMBL/GenBank/DDBJ databases">
        <authorList>
            <person name="Varghese N."/>
            <person name="Submissions S."/>
        </authorList>
    </citation>
    <scope>NUCLEOTIDE SEQUENCE [LARGE SCALE GENOMIC DNA]</scope>
    <source>
        <strain evidence="2">Ballard 720</strain>
    </source>
</reference>
<organism evidence="1 2">
    <name type="scientific">Trinickia caryophylli</name>
    <name type="common">Paraburkholderia caryophylli</name>
    <dbReference type="NCBI Taxonomy" id="28094"/>
    <lineage>
        <taxon>Bacteria</taxon>
        <taxon>Pseudomonadati</taxon>
        <taxon>Pseudomonadota</taxon>
        <taxon>Betaproteobacteria</taxon>
        <taxon>Burkholderiales</taxon>
        <taxon>Burkholderiaceae</taxon>
        <taxon>Trinickia</taxon>
    </lineage>
</organism>
<dbReference type="Proteomes" id="UP000192911">
    <property type="component" value="Unassembled WGS sequence"/>
</dbReference>
<dbReference type="STRING" id="28094.SAMN06295900_104285"/>
<evidence type="ECO:0000313" key="2">
    <source>
        <dbReference type="Proteomes" id="UP000192911"/>
    </source>
</evidence>
<accession>A0A1X7DZP0</accession>
<evidence type="ECO:0000313" key="1">
    <source>
        <dbReference type="EMBL" id="SMF24520.1"/>
    </source>
</evidence>